<sequence length="773" mass="88136">MPVTGTLERWWVLGSVDRQHMSQSFYLLVGSIFFFIKRFLPYYINSRDIFQQRFKKTNMARSTLLAVLKVLMILIWAGWISLWILKSTNPWTKRWKEAEDNARSTVFGYYGLNFAVYTFPVIALAIIGLVYLHMLPREPRIRQARNSATALFNPSVVNTFLGILSSVEILVVLLFLMFLVWTYYMRISNDFKKLMPVKSLKLEIWQLKYLRIATRFGLLAEACLALLLLPILRGLSLFRLLGIQLEVSVRYHIWLGTAMIFFAIVHGGSTLLVWGISHHIQDEVWKWQKTGRIYLAGEITFVTGLVMWITSLPQIRRQKFEFFYYTHHLYIIFLIFFLFHAGDRHFYMVFGGIFLFGLDKLLRILQSRPETCILSAQVFPCKAIELTLPKDPSLKFTPTSVIFMRIPSISNFQWHSFSITSSSSVDDHTMSVIIKCEGEWTSSLCHTIQGDLDSHTDQMKCIPVAIEGPYGPATMNFLRYDSLLLVAGGIGITPFLSILQEIASGQNSSRYRFPSRVQLVYVVKSSQDLCLLNSISSLLLNQSHKWDLKLKAFVTQEERSGVTVRELLNDLSSVQTVRFSTKSSNYAVHGPESSLWLAGLIAVSSIVFLVFLICLSRIFISFEKKGGSSEKLMINPSQKMVSKEKSPSWVADLIILASFIIAIASSTLLASILRWRRLKKEIPPVAPNQGKAIETRGPVEEHEIHFGGRPNFEEILSKFPNETGGSDIGVLVCGPETMKISVASSCQHKSQGLRMCVEKKKPYFRFHPLNFTL</sequence>
<feature type="transmembrane region" description="Helical" evidence="6">
    <location>
        <begin position="322"/>
        <end position="339"/>
    </location>
</feature>
<dbReference type="CDD" id="cd06186">
    <property type="entry name" value="NOX_Duox_like_FAD_NADP"/>
    <property type="match status" value="1"/>
</dbReference>
<accession>A0ABQ8H9C4</accession>
<dbReference type="PROSITE" id="PS51384">
    <property type="entry name" value="FAD_FR"/>
    <property type="match status" value="1"/>
</dbReference>
<reference evidence="8 9" key="1">
    <citation type="submission" date="2021-02" db="EMBL/GenBank/DDBJ databases">
        <title>Plant Genome Project.</title>
        <authorList>
            <person name="Zhang R.-G."/>
        </authorList>
    </citation>
    <scope>NUCLEOTIDE SEQUENCE [LARGE SCALE GENOMIC DNA]</scope>
    <source>
        <tissue evidence="8">Leaves</tissue>
    </source>
</reference>
<feature type="transmembrane region" description="Helical" evidence="6">
    <location>
        <begin position="156"/>
        <end position="184"/>
    </location>
</feature>
<dbReference type="PANTHER" id="PTHR11972:SF155">
    <property type="entry name" value="FERRIC REDUCTION OXIDASE 8, MITOCHONDRIAL"/>
    <property type="match status" value="1"/>
</dbReference>
<dbReference type="SFLD" id="SFLDS00052">
    <property type="entry name" value="Ferric_Reductase_Domain"/>
    <property type="match status" value="1"/>
</dbReference>
<dbReference type="Pfam" id="PF08022">
    <property type="entry name" value="FAD_binding_8"/>
    <property type="match status" value="1"/>
</dbReference>
<dbReference type="InterPro" id="IPR013130">
    <property type="entry name" value="Fe3_Rdtase_TM_dom"/>
</dbReference>
<keyword evidence="3 6" id="KW-1133">Transmembrane helix</keyword>
<comment type="subcellular location">
    <subcellularLocation>
        <location evidence="1">Membrane</location>
        <topology evidence="1">Multi-pass membrane protein</topology>
    </subcellularLocation>
</comment>
<feature type="transmembrane region" description="Helical" evidence="6">
    <location>
        <begin position="64"/>
        <end position="85"/>
    </location>
</feature>
<dbReference type="InterPro" id="IPR050369">
    <property type="entry name" value="RBOH/FRE"/>
</dbReference>
<feature type="transmembrane region" description="Helical" evidence="6">
    <location>
        <begin position="114"/>
        <end position="135"/>
    </location>
</feature>
<feature type="transmembrane region" description="Helical" evidence="6">
    <location>
        <begin position="293"/>
        <end position="310"/>
    </location>
</feature>
<dbReference type="Pfam" id="PF01794">
    <property type="entry name" value="Ferric_reduct"/>
    <property type="match status" value="1"/>
</dbReference>
<dbReference type="InterPro" id="IPR013112">
    <property type="entry name" value="FAD-bd_8"/>
</dbReference>
<evidence type="ECO:0000256" key="1">
    <source>
        <dbReference type="ARBA" id="ARBA00004141"/>
    </source>
</evidence>
<dbReference type="InterPro" id="IPR017938">
    <property type="entry name" value="Riboflavin_synthase-like_b-brl"/>
</dbReference>
<dbReference type="Pfam" id="PF08030">
    <property type="entry name" value="NAD_binding_6"/>
    <property type="match status" value="1"/>
</dbReference>
<evidence type="ECO:0000256" key="6">
    <source>
        <dbReference type="SAM" id="Phobius"/>
    </source>
</evidence>
<feature type="domain" description="FAD-binding FR-type" evidence="7">
    <location>
        <begin position="357"/>
        <end position="476"/>
    </location>
</feature>
<evidence type="ECO:0000313" key="8">
    <source>
        <dbReference type="EMBL" id="KAH7550520.1"/>
    </source>
</evidence>
<keyword evidence="5 6" id="KW-0472">Membrane</keyword>
<organism evidence="8 9">
    <name type="scientific">Xanthoceras sorbifolium</name>
    <dbReference type="NCBI Taxonomy" id="99658"/>
    <lineage>
        <taxon>Eukaryota</taxon>
        <taxon>Viridiplantae</taxon>
        <taxon>Streptophyta</taxon>
        <taxon>Embryophyta</taxon>
        <taxon>Tracheophyta</taxon>
        <taxon>Spermatophyta</taxon>
        <taxon>Magnoliopsida</taxon>
        <taxon>eudicotyledons</taxon>
        <taxon>Gunneridae</taxon>
        <taxon>Pentapetalae</taxon>
        <taxon>rosids</taxon>
        <taxon>malvids</taxon>
        <taxon>Sapindales</taxon>
        <taxon>Sapindaceae</taxon>
        <taxon>Xanthoceroideae</taxon>
        <taxon>Xanthoceras</taxon>
    </lineage>
</organism>
<gene>
    <name evidence="8" type="ORF">JRO89_XS13G0207600</name>
</gene>
<feature type="transmembrane region" description="Helical" evidence="6">
    <location>
        <begin position="595"/>
        <end position="620"/>
    </location>
</feature>
<dbReference type="SUPFAM" id="SSF63380">
    <property type="entry name" value="Riboflavin synthase domain-like"/>
    <property type="match status" value="1"/>
</dbReference>
<feature type="transmembrane region" description="Helical" evidence="6">
    <location>
        <begin position="253"/>
        <end position="273"/>
    </location>
</feature>
<dbReference type="SFLD" id="SFLDG01168">
    <property type="entry name" value="Ferric_reductase_subgroup_(FRE"/>
    <property type="match status" value="1"/>
</dbReference>
<proteinExistence type="predicted"/>
<feature type="transmembrane region" description="Helical" evidence="6">
    <location>
        <begin position="345"/>
        <end position="362"/>
    </location>
</feature>
<comment type="caution">
    <text evidence="8">The sequence shown here is derived from an EMBL/GenBank/DDBJ whole genome shotgun (WGS) entry which is preliminary data.</text>
</comment>
<keyword evidence="2 6" id="KW-0812">Transmembrane</keyword>
<feature type="transmembrane region" description="Helical" evidence="6">
    <location>
        <begin position="649"/>
        <end position="673"/>
    </location>
</feature>
<dbReference type="SUPFAM" id="SSF52343">
    <property type="entry name" value="Ferredoxin reductase-like, C-terminal NADP-linked domain"/>
    <property type="match status" value="1"/>
</dbReference>
<evidence type="ECO:0000256" key="5">
    <source>
        <dbReference type="ARBA" id="ARBA00023136"/>
    </source>
</evidence>
<dbReference type="Gene3D" id="3.40.50.80">
    <property type="entry name" value="Nucleotide-binding domain of ferredoxin-NADP reductase (FNR) module"/>
    <property type="match status" value="2"/>
</dbReference>
<evidence type="ECO:0000259" key="7">
    <source>
        <dbReference type="PROSITE" id="PS51384"/>
    </source>
</evidence>
<dbReference type="Proteomes" id="UP000827721">
    <property type="component" value="Unassembled WGS sequence"/>
</dbReference>
<feature type="transmembrane region" description="Helical" evidence="6">
    <location>
        <begin position="212"/>
        <end position="232"/>
    </location>
</feature>
<dbReference type="EMBL" id="JAFEMO010000013">
    <property type="protein sequence ID" value="KAH7550520.1"/>
    <property type="molecule type" value="Genomic_DNA"/>
</dbReference>
<keyword evidence="9" id="KW-1185">Reference proteome</keyword>
<evidence type="ECO:0000256" key="2">
    <source>
        <dbReference type="ARBA" id="ARBA00022692"/>
    </source>
</evidence>
<name>A0ABQ8H9C4_9ROSI</name>
<protein>
    <recommendedName>
        <fullName evidence="7">FAD-binding FR-type domain-containing protein</fullName>
    </recommendedName>
</protein>
<dbReference type="InterPro" id="IPR017927">
    <property type="entry name" value="FAD-bd_FR_type"/>
</dbReference>
<dbReference type="InterPro" id="IPR013121">
    <property type="entry name" value="Fe_red_NAD-bd_6"/>
</dbReference>
<dbReference type="InterPro" id="IPR039261">
    <property type="entry name" value="FNR_nucleotide-bd"/>
</dbReference>
<evidence type="ECO:0000256" key="3">
    <source>
        <dbReference type="ARBA" id="ARBA00022989"/>
    </source>
</evidence>
<evidence type="ECO:0000313" key="9">
    <source>
        <dbReference type="Proteomes" id="UP000827721"/>
    </source>
</evidence>
<dbReference type="PANTHER" id="PTHR11972">
    <property type="entry name" value="NADPH OXIDASE"/>
    <property type="match status" value="1"/>
</dbReference>
<keyword evidence="4" id="KW-0560">Oxidoreductase</keyword>
<evidence type="ECO:0000256" key="4">
    <source>
        <dbReference type="ARBA" id="ARBA00023002"/>
    </source>
</evidence>
<feature type="transmembrane region" description="Helical" evidence="6">
    <location>
        <begin position="25"/>
        <end position="44"/>
    </location>
</feature>